<keyword evidence="2" id="KW-1133">Transmembrane helix</keyword>
<keyword evidence="6" id="KW-1185">Reference proteome</keyword>
<name>A0A385Z2E5_9PSED</name>
<accession>A0A385Z2E5</accession>
<reference evidence="6" key="1">
    <citation type="submission" date="2018-09" db="EMBL/GenBank/DDBJ databases">
        <authorList>
            <person name="Zhu H."/>
        </authorList>
    </citation>
    <scope>NUCLEOTIDE SEQUENCE [LARGE SCALE GENOMIC DNA]</scope>
    <source>
        <strain evidence="6">K2W31S-8</strain>
    </source>
</reference>
<evidence type="ECO:0000259" key="4">
    <source>
        <dbReference type="Pfam" id="PF23357"/>
    </source>
</evidence>
<sequence length="612" mass="68004">MKKLMFSSVGLLLIALAFLAFNMFSSLALTDTRLDLTEQKLYTISAGTQKILGELDEPINLYFFYSDKATKDVVQLRNYARRVEEMLKAYEREADGKLKLHIVDPEPFSEDEDRAAQFGLQAVPLNQSGDQVYFGLAGTNSVDDTQVIPFFPLDHEEFLEYDISRLVQSLAKPELPVVGVLSTLPLNGGFDMASQQPTSPWMVMEDLRQQFKVESLKPGLDRIPETVSVLLLVHPKNLPQPTLYAIDQFVLRGGKLLVFVDPYSEADHSMPMPGEMGGADKASDLDPLFKAWGLRMVPDKVLGDGSYAMAVSMGQGQRAVRHAAWLNLPKNAIDQSDVSTAGLENITVATAGILEPVEGAKTHFTPLIHSSQYAMPFDAQRFAMLQNPESLIRELQPTGERYAVAARISGPAQSAFPNGIEGQKDGLKEAASINVIAVADTDMLTDRMWVQVQEMFGQRVPQPWADNGSFAINALDNLAGSDALISVRSRGRFSRPFTVVEAIQRDAEVQFREKEEALQTQLNATEQKLAALQQKQDPSKVLELTPEQQATVQQFIQERVKLRKELREVRYQLNANIEALGRTLKLANIVLVPALLTLGVLALGLWRRRRHA</sequence>
<dbReference type="AlphaFoldDB" id="A0A385Z2E5"/>
<dbReference type="KEGG" id="pcav:D3880_06555"/>
<protein>
    <submittedName>
        <fullName evidence="5">ABC transporter</fullName>
    </submittedName>
</protein>
<feature type="domain" description="DUF7088" evidence="4">
    <location>
        <begin position="38"/>
        <end position="138"/>
    </location>
</feature>
<keyword evidence="1" id="KW-0175">Coiled coil</keyword>
<evidence type="ECO:0000313" key="5">
    <source>
        <dbReference type="EMBL" id="AYC32063.1"/>
    </source>
</evidence>
<keyword evidence="2" id="KW-0472">Membrane</keyword>
<evidence type="ECO:0000256" key="1">
    <source>
        <dbReference type="SAM" id="Coils"/>
    </source>
</evidence>
<organism evidence="5 6">
    <name type="scientific">Pseudomonas cavernae</name>
    <dbReference type="NCBI Taxonomy" id="2320867"/>
    <lineage>
        <taxon>Bacteria</taxon>
        <taxon>Pseudomonadati</taxon>
        <taxon>Pseudomonadota</taxon>
        <taxon>Gammaproteobacteria</taxon>
        <taxon>Pseudomonadales</taxon>
        <taxon>Pseudomonadaceae</taxon>
        <taxon>Pseudomonas</taxon>
    </lineage>
</organism>
<gene>
    <name evidence="5" type="ORF">D3880_06555</name>
</gene>
<dbReference type="RefSeq" id="WP_119892685.1">
    <property type="nucleotide sequence ID" value="NZ_CP032419.1"/>
</dbReference>
<evidence type="ECO:0000259" key="3">
    <source>
        <dbReference type="Pfam" id="PF09822"/>
    </source>
</evidence>
<dbReference type="InterPro" id="IPR019196">
    <property type="entry name" value="ABC_transp_unknown"/>
</dbReference>
<feature type="transmembrane region" description="Helical" evidence="2">
    <location>
        <begin position="586"/>
        <end position="606"/>
    </location>
</feature>
<evidence type="ECO:0000256" key="2">
    <source>
        <dbReference type="SAM" id="Phobius"/>
    </source>
</evidence>
<dbReference type="InterPro" id="IPR055396">
    <property type="entry name" value="DUF7088"/>
</dbReference>
<dbReference type="EMBL" id="CP032419">
    <property type="protein sequence ID" value="AYC32063.1"/>
    <property type="molecule type" value="Genomic_DNA"/>
</dbReference>
<proteinExistence type="predicted"/>
<feature type="domain" description="ABC-type uncharacterised transport system" evidence="3">
    <location>
        <begin position="176"/>
        <end position="474"/>
    </location>
</feature>
<feature type="coiled-coil region" evidence="1">
    <location>
        <begin position="73"/>
        <end position="100"/>
    </location>
</feature>
<dbReference type="OrthoDB" id="9777219at2"/>
<keyword evidence="2" id="KW-0812">Transmembrane</keyword>
<dbReference type="Proteomes" id="UP000265560">
    <property type="component" value="Chromosome"/>
</dbReference>
<feature type="coiled-coil region" evidence="1">
    <location>
        <begin position="515"/>
        <end position="572"/>
    </location>
</feature>
<dbReference type="Pfam" id="PF23357">
    <property type="entry name" value="DUF7088"/>
    <property type="match status" value="1"/>
</dbReference>
<dbReference type="Pfam" id="PF09822">
    <property type="entry name" value="ABC_transp_aux"/>
    <property type="match status" value="1"/>
</dbReference>
<evidence type="ECO:0000313" key="6">
    <source>
        <dbReference type="Proteomes" id="UP000265560"/>
    </source>
</evidence>